<dbReference type="AlphaFoldDB" id="A0A7R7XE98"/>
<proteinExistence type="predicted"/>
<reference evidence="2" key="1">
    <citation type="submission" date="2021-01" db="EMBL/GenBank/DDBJ databases">
        <authorList>
            <consortium name="Aspergillus puulaauensis MK2 genome sequencing consortium"/>
            <person name="Kazuki M."/>
            <person name="Futagami T."/>
        </authorList>
    </citation>
    <scope>NUCLEOTIDE SEQUENCE</scope>
    <source>
        <strain evidence="2">MK2</strain>
    </source>
</reference>
<dbReference type="RefSeq" id="XP_041551775.1">
    <property type="nucleotide sequence ID" value="XM_041698607.1"/>
</dbReference>
<organism evidence="2 3">
    <name type="scientific">Aspergillus puulaauensis</name>
    <dbReference type="NCBI Taxonomy" id="1220207"/>
    <lineage>
        <taxon>Eukaryota</taxon>
        <taxon>Fungi</taxon>
        <taxon>Dikarya</taxon>
        <taxon>Ascomycota</taxon>
        <taxon>Pezizomycotina</taxon>
        <taxon>Eurotiomycetes</taxon>
        <taxon>Eurotiomycetidae</taxon>
        <taxon>Eurotiales</taxon>
        <taxon>Aspergillaceae</taxon>
        <taxon>Aspergillus</taxon>
    </lineage>
</organism>
<dbReference type="KEGG" id="apuu:APUU_20013A"/>
<keyword evidence="1" id="KW-0732">Signal</keyword>
<evidence type="ECO:0000313" key="3">
    <source>
        <dbReference type="Proteomes" id="UP000654913"/>
    </source>
</evidence>
<accession>A0A7R7XE98</accession>
<evidence type="ECO:0000256" key="1">
    <source>
        <dbReference type="SAM" id="SignalP"/>
    </source>
</evidence>
<sequence length="134" mass="13608">MFKSTVPALFMASCLPATLAATCSAVGYLTSNSVVGLGPQGGMSGVFLYNGDGDKIGELTGDAGACTDIADISGDGLDDTFGWAATCNINSFRECHGSYADAGHIDGLPPTGADSDFYGIGIATDAQCKIEFEC</sequence>
<evidence type="ECO:0000313" key="2">
    <source>
        <dbReference type="EMBL" id="BCS19581.1"/>
    </source>
</evidence>
<dbReference type="GeneID" id="64969586"/>
<dbReference type="EMBL" id="AP024444">
    <property type="protein sequence ID" value="BCS19581.1"/>
    <property type="molecule type" value="Genomic_DNA"/>
</dbReference>
<dbReference type="Proteomes" id="UP000654913">
    <property type="component" value="Chromosome 2"/>
</dbReference>
<protein>
    <submittedName>
        <fullName evidence="2">Uncharacterized protein</fullName>
    </submittedName>
</protein>
<feature type="chain" id="PRO_5030588368" evidence="1">
    <location>
        <begin position="21"/>
        <end position="134"/>
    </location>
</feature>
<feature type="signal peptide" evidence="1">
    <location>
        <begin position="1"/>
        <end position="20"/>
    </location>
</feature>
<name>A0A7R7XE98_9EURO</name>
<keyword evidence="3" id="KW-1185">Reference proteome</keyword>
<reference evidence="2" key="2">
    <citation type="submission" date="2021-02" db="EMBL/GenBank/DDBJ databases">
        <title>Aspergillus puulaauensis MK2 genome sequence.</title>
        <authorList>
            <person name="Futagami T."/>
            <person name="Mori K."/>
            <person name="Kadooka C."/>
            <person name="Tanaka T."/>
        </authorList>
    </citation>
    <scope>NUCLEOTIDE SEQUENCE</scope>
    <source>
        <strain evidence="2">MK2</strain>
    </source>
</reference>
<dbReference type="OrthoDB" id="4250746at2759"/>
<gene>
    <name evidence="2" type="ORF">APUU_20013A</name>
</gene>